<dbReference type="AlphaFoldDB" id="V6M3V6"/>
<reference evidence="3 4" key="1">
    <citation type="journal article" date="2014" name="Genome Announc.">
        <title>Draft Genome Sequence of Brevibacillus panacihumi Strain W25, a Halotolerant Hydrocarbon-Degrading Bacterium.</title>
        <authorList>
            <person name="Wang X."/>
            <person name="Jin D."/>
            <person name="Zhou L."/>
            <person name="Wu L."/>
            <person name="An W."/>
            <person name="Chen Y."/>
            <person name="Zhao L."/>
        </authorList>
    </citation>
    <scope>NUCLEOTIDE SEQUENCE [LARGE SCALE GENOMIC DNA]</scope>
    <source>
        <strain evidence="3 4">W25</strain>
    </source>
</reference>
<evidence type="ECO:0000256" key="2">
    <source>
        <dbReference type="ARBA" id="ARBA00023235"/>
    </source>
</evidence>
<evidence type="ECO:0000313" key="3">
    <source>
        <dbReference type="EMBL" id="EST53306.1"/>
    </source>
</evidence>
<evidence type="ECO:0000256" key="1">
    <source>
        <dbReference type="ARBA" id="ARBA00007673"/>
    </source>
</evidence>
<name>V6M3V6_9BACL</name>
<organism evidence="3 4">
    <name type="scientific">Brevibacillus panacihumi W25</name>
    <dbReference type="NCBI Taxonomy" id="1408254"/>
    <lineage>
        <taxon>Bacteria</taxon>
        <taxon>Bacillati</taxon>
        <taxon>Bacillota</taxon>
        <taxon>Bacilli</taxon>
        <taxon>Bacillales</taxon>
        <taxon>Paenibacillaceae</taxon>
        <taxon>Brevibacillus</taxon>
    </lineage>
</organism>
<dbReference type="HOGENOM" id="CLU_026443_2_0_9"/>
<dbReference type="GO" id="GO:0016853">
    <property type="term" value="F:isomerase activity"/>
    <property type="evidence" value="ECO:0007669"/>
    <property type="project" value="UniProtKB-KW"/>
</dbReference>
<evidence type="ECO:0000313" key="4">
    <source>
        <dbReference type="Proteomes" id="UP000017973"/>
    </source>
</evidence>
<dbReference type="eggNOG" id="COG2828">
    <property type="taxonomic scope" value="Bacteria"/>
</dbReference>
<dbReference type="InterPro" id="IPR007400">
    <property type="entry name" value="PrpF-like"/>
</dbReference>
<dbReference type="STRING" id="1408254.T458_20925"/>
<dbReference type="EMBL" id="AYJU01000017">
    <property type="protein sequence ID" value="EST53306.1"/>
    <property type="molecule type" value="Genomic_DNA"/>
</dbReference>
<dbReference type="Proteomes" id="UP000017973">
    <property type="component" value="Unassembled WGS sequence"/>
</dbReference>
<protein>
    <submittedName>
        <fullName evidence="3">PrpF protein</fullName>
    </submittedName>
</protein>
<dbReference type="PANTHER" id="PTHR43709">
    <property type="entry name" value="ACONITATE ISOMERASE-RELATED"/>
    <property type="match status" value="1"/>
</dbReference>
<dbReference type="OrthoDB" id="9779763at2"/>
<dbReference type="PATRIC" id="fig|1408254.3.peg.4103"/>
<dbReference type="SUPFAM" id="SSF54506">
    <property type="entry name" value="Diaminopimelate epimerase-like"/>
    <property type="match status" value="2"/>
</dbReference>
<comment type="caution">
    <text evidence="3">The sequence shown here is derived from an EMBL/GenBank/DDBJ whole genome shotgun (WGS) entry which is preliminary data.</text>
</comment>
<accession>V6M3V6</accession>
<dbReference type="Pfam" id="PF04303">
    <property type="entry name" value="PrpF"/>
    <property type="match status" value="1"/>
</dbReference>
<dbReference type="PANTHER" id="PTHR43709:SF2">
    <property type="entry name" value="DUF453 DOMAIN PROTEIN (AFU_ORTHOLOGUE AFUA_6G00360)"/>
    <property type="match status" value="1"/>
</dbReference>
<dbReference type="RefSeq" id="WP_023557978.1">
    <property type="nucleotide sequence ID" value="NZ_KI629785.1"/>
</dbReference>
<gene>
    <name evidence="3" type="ORF">T458_20925</name>
</gene>
<keyword evidence="4" id="KW-1185">Reference proteome</keyword>
<proteinExistence type="inferred from homology"/>
<comment type="similarity">
    <text evidence="1">Belongs to the PrpF family.</text>
</comment>
<sequence length="385" mass="41137">MYVYGQNYRVPSTLMRGGTSKGLILRTVDLPKDPALRDQVILRIFGSPGNNQIDGVGGGTPLTSKLALVGPATQADAHINYTFGQVSLEKKVIDYKVTCGNMATAVGLYAAEEGYVELQEPITPVRIYNTNINKIIEVEIPVLDGQIQYEGDFSIAGVSGTASRIMVNFLDSGGTFTGNILPTGNPVDTVKLDDGREFAVTIIDAANILVFVKAEDVGATGTELSSSVNGNKALLDTLEKIRVKAGVLIGIITDESQVTPTTHALPKIAMIAPPQEYENENGIKVEKADTDMICRYISMGTLHRALAVSGAIALGAASNIDGTLPNQVVAMKKSQLRIGHPSGTLYVEVQVDKKESEWKANRAAIGRTARRLMEGYTLVPTSVLS</sequence>
<keyword evidence="2" id="KW-0413">Isomerase</keyword>
<dbReference type="Gene3D" id="3.10.310.10">
    <property type="entry name" value="Diaminopimelate Epimerase, Chain A, domain 1"/>
    <property type="match status" value="2"/>
</dbReference>